<dbReference type="Pfam" id="PF00326">
    <property type="entry name" value="Peptidase_S9"/>
    <property type="match status" value="1"/>
</dbReference>
<protein>
    <submittedName>
        <fullName evidence="2">Prolyl oligopeptidase family serine peptidase</fullName>
    </submittedName>
</protein>
<organism evidence="2 3">
    <name type="scientific">Candidatus Nitronereus thalassa</name>
    <dbReference type="NCBI Taxonomy" id="3020898"/>
    <lineage>
        <taxon>Bacteria</taxon>
        <taxon>Pseudomonadati</taxon>
        <taxon>Nitrospirota</taxon>
        <taxon>Nitrospiria</taxon>
        <taxon>Nitrospirales</taxon>
        <taxon>Nitrospiraceae</taxon>
        <taxon>Candidatus Nitronereus</taxon>
    </lineage>
</organism>
<proteinExistence type="predicted"/>
<dbReference type="RefSeq" id="WP_313834094.1">
    <property type="nucleotide sequence ID" value="NZ_JAQOUE010000001.1"/>
</dbReference>
<accession>A0ABU3KBI3</accession>
<reference evidence="2 3" key="1">
    <citation type="journal article" date="2023" name="ISME J.">
        <title>Cultivation and genomic characterization of novel and ubiquitous marine nitrite-oxidizing bacteria from the Nitrospirales.</title>
        <authorList>
            <person name="Mueller A.J."/>
            <person name="Daebeler A."/>
            <person name="Herbold C.W."/>
            <person name="Kirkegaard R.H."/>
            <person name="Daims H."/>
        </authorList>
    </citation>
    <scope>NUCLEOTIDE SEQUENCE [LARGE SCALE GENOMIC DNA]</scope>
    <source>
        <strain evidence="2 3">EB</strain>
    </source>
</reference>
<dbReference type="PANTHER" id="PTHR43358:SF4">
    <property type="entry name" value="ALPHA_BETA HYDROLASE FOLD-1 DOMAIN-CONTAINING PROTEIN"/>
    <property type="match status" value="1"/>
</dbReference>
<sequence length="295" mass="33279">MSKFLFFLLGFILFLPLLNLLLGLHPLTFKTDVDPSHFGLAYEPVEFTTADHLVIRGWFIPASPSAPTPTQKSLKTIPTIVVGHGYPFDKANILRHVLFLHQRFHLLLMDFRYFGESEGWITTVGIREPLDVKAALDYLNQRGDIDTTRIGAMGFSMSAAIFVLTQDPRIRAIVADSPYASLAKIVEHQYFFVPRPLNNFMVNLTGLYARMLFGLEMDHASPEKTVHTLETPLLLIHGEDDSQIQTDHSQAIFTNANQTHTTLWLIPGADHGQAHAIAGFHYELRVLDFFTAHLN</sequence>
<dbReference type="Proteomes" id="UP001250932">
    <property type="component" value="Unassembled WGS sequence"/>
</dbReference>
<comment type="caution">
    <text evidence="2">The sequence shown here is derived from an EMBL/GenBank/DDBJ whole genome shotgun (WGS) entry which is preliminary data.</text>
</comment>
<dbReference type="InterPro" id="IPR052920">
    <property type="entry name" value="DNA-binding_regulatory"/>
</dbReference>
<gene>
    <name evidence="2" type="ORF">PPG34_14305</name>
</gene>
<dbReference type="InterPro" id="IPR001375">
    <property type="entry name" value="Peptidase_S9_cat"/>
</dbReference>
<name>A0ABU3KBI3_9BACT</name>
<dbReference type="EMBL" id="JAQOUE010000001">
    <property type="protein sequence ID" value="MDT7043527.1"/>
    <property type="molecule type" value="Genomic_DNA"/>
</dbReference>
<dbReference type="InterPro" id="IPR029058">
    <property type="entry name" value="AB_hydrolase_fold"/>
</dbReference>
<feature type="domain" description="Peptidase S9 prolyl oligopeptidase catalytic" evidence="1">
    <location>
        <begin position="125"/>
        <end position="295"/>
    </location>
</feature>
<keyword evidence="3" id="KW-1185">Reference proteome</keyword>
<evidence type="ECO:0000259" key="1">
    <source>
        <dbReference type="Pfam" id="PF00326"/>
    </source>
</evidence>
<dbReference type="Gene3D" id="3.40.50.1820">
    <property type="entry name" value="alpha/beta hydrolase"/>
    <property type="match status" value="1"/>
</dbReference>
<evidence type="ECO:0000313" key="2">
    <source>
        <dbReference type="EMBL" id="MDT7043527.1"/>
    </source>
</evidence>
<dbReference type="SUPFAM" id="SSF53474">
    <property type="entry name" value="alpha/beta-Hydrolases"/>
    <property type="match status" value="1"/>
</dbReference>
<evidence type="ECO:0000313" key="3">
    <source>
        <dbReference type="Proteomes" id="UP001250932"/>
    </source>
</evidence>
<dbReference type="PANTHER" id="PTHR43358">
    <property type="entry name" value="ALPHA/BETA-HYDROLASE"/>
    <property type="match status" value="1"/>
</dbReference>